<dbReference type="GO" id="GO:0000055">
    <property type="term" value="P:ribosomal large subunit export from nucleus"/>
    <property type="evidence" value="ECO:0007669"/>
    <property type="project" value="TreeGrafter"/>
</dbReference>
<evidence type="ECO:0000313" key="3">
    <source>
        <dbReference type="EMBL" id="CEK61538.1"/>
    </source>
</evidence>
<accession>A0A0B6YZ72</accession>
<dbReference type="EMBL" id="HACG01014673">
    <property type="protein sequence ID" value="CEK61538.1"/>
    <property type="molecule type" value="Transcribed_RNA"/>
</dbReference>
<keyword evidence="2" id="KW-0067">ATP-binding</keyword>
<keyword evidence="1" id="KW-0547">Nucleotide-binding</keyword>
<dbReference type="AlphaFoldDB" id="A0A0B6YZ72"/>
<dbReference type="GO" id="GO:0000027">
    <property type="term" value="P:ribosomal large subunit assembly"/>
    <property type="evidence" value="ECO:0007669"/>
    <property type="project" value="TreeGrafter"/>
</dbReference>
<protein>
    <submittedName>
        <fullName evidence="3">Uncharacterized protein</fullName>
    </submittedName>
</protein>
<sequence>FHLFQLTSSFLAKSDLSSKDMKTEQISTLDTLKKFMEASTMGQYRVRLQMLLAFHCQLIHLDKSPVQELLLHMLWNIYQFYKQYQPCIEAEIKRLRTPIDKQLKGFVKIARWSDLNYWALKTSTEKTHRTVHKYIKEYQGVLNQPAKSMLGDKGDDLVTQAVRQLSSFPLQEKMTAFVTNVTQNLKSVNTEEQYINELPPTVSSEVPLLLRVPKLFRKMKNHLVKYVARSQHGRKVLVFDDFTGELIEEIHSLQGLQVDLTAEKEKQKSEARSLNLRKRKALADLFKYLTQIGLSYRKGVSGRAALGLNDALELPPLDLQAHPTLPVTTLWTGCESYFYRCISRYAQFSSAALSPSKELTMADIERVRGFIEHFSQLYVEQRIRLSSLASNFLSLRTLLASMNSLQQLSSHNLPPQTASCSWVMKTKQLTTQLNEGLLQFMLLLESCPTDQQELSLVAVHPSPLPADKLAPCALWC</sequence>
<evidence type="ECO:0000256" key="1">
    <source>
        <dbReference type="ARBA" id="ARBA00022741"/>
    </source>
</evidence>
<proteinExistence type="predicted"/>
<reference evidence="3" key="1">
    <citation type="submission" date="2014-12" db="EMBL/GenBank/DDBJ databases">
        <title>Insight into the proteome of Arion vulgaris.</title>
        <authorList>
            <person name="Aradska J."/>
            <person name="Bulat T."/>
            <person name="Smidak R."/>
            <person name="Sarate P."/>
            <person name="Gangsoo J."/>
            <person name="Sialana F."/>
            <person name="Bilban M."/>
            <person name="Lubec G."/>
        </authorList>
    </citation>
    <scope>NUCLEOTIDE SEQUENCE</scope>
    <source>
        <tissue evidence="3">Skin</tissue>
    </source>
</reference>
<name>A0A0B6YZ72_9EUPU</name>
<dbReference type="PANTHER" id="PTHR48103:SF2">
    <property type="entry name" value="MIDASIN"/>
    <property type="match status" value="1"/>
</dbReference>
<dbReference type="GO" id="GO:0005524">
    <property type="term" value="F:ATP binding"/>
    <property type="evidence" value="ECO:0007669"/>
    <property type="project" value="UniProtKB-KW"/>
</dbReference>
<dbReference type="PANTHER" id="PTHR48103">
    <property type="entry name" value="MIDASIN-RELATED"/>
    <property type="match status" value="1"/>
</dbReference>
<dbReference type="GO" id="GO:0005634">
    <property type="term" value="C:nucleus"/>
    <property type="evidence" value="ECO:0007669"/>
    <property type="project" value="TreeGrafter"/>
</dbReference>
<gene>
    <name evidence="3" type="primary">ORF42539</name>
</gene>
<organism evidence="3">
    <name type="scientific">Arion vulgaris</name>
    <dbReference type="NCBI Taxonomy" id="1028688"/>
    <lineage>
        <taxon>Eukaryota</taxon>
        <taxon>Metazoa</taxon>
        <taxon>Spiralia</taxon>
        <taxon>Lophotrochozoa</taxon>
        <taxon>Mollusca</taxon>
        <taxon>Gastropoda</taxon>
        <taxon>Heterobranchia</taxon>
        <taxon>Euthyneura</taxon>
        <taxon>Panpulmonata</taxon>
        <taxon>Eupulmonata</taxon>
        <taxon>Stylommatophora</taxon>
        <taxon>Helicina</taxon>
        <taxon>Arionoidea</taxon>
        <taxon>Arionidae</taxon>
        <taxon>Arion</taxon>
    </lineage>
</organism>
<feature type="non-terminal residue" evidence="3">
    <location>
        <position position="476"/>
    </location>
</feature>
<dbReference type="GO" id="GO:0030687">
    <property type="term" value="C:preribosome, large subunit precursor"/>
    <property type="evidence" value="ECO:0007669"/>
    <property type="project" value="TreeGrafter"/>
</dbReference>
<feature type="non-terminal residue" evidence="3">
    <location>
        <position position="1"/>
    </location>
</feature>
<evidence type="ECO:0000256" key="2">
    <source>
        <dbReference type="ARBA" id="ARBA00022840"/>
    </source>
</evidence>